<sequence>MFSFDAATNARITRIEAEEGKPAAEFIREAVGVWSYMTADERRAMGIEVMRVVVNREMGSRA</sequence>
<comment type="caution">
    <text evidence="1">The sequence shown here is derived from an EMBL/GenBank/DDBJ whole genome shotgun (WGS) entry which is preliminary data.</text>
</comment>
<gene>
    <name evidence="1" type="ORF">GCM10011335_46380</name>
</gene>
<evidence type="ECO:0000313" key="2">
    <source>
        <dbReference type="Proteomes" id="UP000613160"/>
    </source>
</evidence>
<organism evidence="1 2">
    <name type="scientific">Aureimonas glaciei</name>
    <dbReference type="NCBI Taxonomy" id="1776957"/>
    <lineage>
        <taxon>Bacteria</taxon>
        <taxon>Pseudomonadati</taxon>
        <taxon>Pseudomonadota</taxon>
        <taxon>Alphaproteobacteria</taxon>
        <taxon>Hyphomicrobiales</taxon>
        <taxon>Aurantimonadaceae</taxon>
        <taxon>Aureimonas</taxon>
    </lineage>
</organism>
<dbReference type="AlphaFoldDB" id="A0A917DH83"/>
<dbReference type="RefSeq" id="WP_188854823.1">
    <property type="nucleotide sequence ID" value="NZ_BMJJ01000014.1"/>
</dbReference>
<dbReference type="EMBL" id="BMJJ01000014">
    <property type="protein sequence ID" value="GGD38356.1"/>
    <property type="molecule type" value="Genomic_DNA"/>
</dbReference>
<dbReference type="Proteomes" id="UP000613160">
    <property type="component" value="Unassembled WGS sequence"/>
</dbReference>
<reference evidence="1" key="2">
    <citation type="submission" date="2020-09" db="EMBL/GenBank/DDBJ databases">
        <authorList>
            <person name="Sun Q."/>
            <person name="Zhou Y."/>
        </authorList>
    </citation>
    <scope>NUCLEOTIDE SEQUENCE</scope>
    <source>
        <strain evidence="1">CGMCC 1.15493</strain>
    </source>
</reference>
<reference evidence="1" key="1">
    <citation type="journal article" date="2014" name="Int. J. Syst. Evol. Microbiol.">
        <title>Complete genome sequence of Corynebacterium casei LMG S-19264T (=DSM 44701T), isolated from a smear-ripened cheese.</title>
        <authorList>
            <consortium name="US DOE Joint Genome Institute (JGI-PGF)"/>
            <person name="Walter F."/>
            <person name="Albersmeier A."/>
            <person name="Kalinowski J."/>
            <person name="Ruckert C."/>
        </authorList>
    </citation>
    <scope>NUCLEOTIDE SEQUENCE</scope>
    <source>
        <strain evidence="1">CGMCC 1.15493</strain>
    </source>
</reference>
<accession>A0A917DH83</accession>
<proteinExistence type="predicted"/>
<name>A0A917DH83_9HYPH</name>
<keyword evidence="2" id="KW-1185">Reference proteome</keyword>
<protein>
    <submittedName>
        <fullName evidence="1">Uncharacterized protein</fullName>
    </submittedName>
</protein>
<evidence type="ECO:0000313" key="1">
    <source>
        <dbReference type="EMBL" id="GGD38356.1"/>
    </source>
</evidence>